<protein>
    <recommendedName>
        <fullName evidence="1">ABC-three component systems C-terminal domain-containing protein</fullName>
    </recommendedName>
</protein>
<evidence type="ECO:0000259" key="1">
    <source>
        <dbReference type="Pfam" id="PF20278"/>
    </source>
</evidence>
<keyword evidence="3" id="KW-1185">Reference proteome</keyword>
<comment type="caution">
    <text evidence="2">The sequence shown here is derived from an EMBL/GenBank/DDBJ whole genome shotgun (WGS) entry which is preliminary data.</text>
</comment>
<gene>
    <name evidence="2" type="ORF">D3874_21340</name>
</gene>
<accession>A0A418WGN0</accession>
<feature type="domain" description="ABC-three component systems C-terminal" evidence="1">
    <location>
        <begin position="476"/>
        <end position="771"/>
    </location>
</feature>
<dbReference type="SUPFAM" id="SSF51905">
    <property type="entry name" value="FAD/NAD(P)-binding domain"/>
    <property type="match status" value="1"/>
</dbReference>
<dbReference type="Pfam" id="PF20278">
    <property type="entry name" value="CTD2"/>
    <property type="match status" value="1"/>
</dbReference>
<dbReference type="EMBL" id="QYUK01000011">
    <property type="protein sequence ID" value="RJF89203.1"/>
    <property type="molecule type" value="Genomic_DNA"/>
</dbReference>
<dbReference type="InterPro" id="IPR046918">
    <property type="entry name" value="ABC-3C_CTD2"/>
</dbReference>
<sequence>MAGGGLPFDDWLLLAGNPADAGLHFVGTFDRRITFYSQQVRALRLVHALSRPGNLQPTDHIAVVGAGAAGVMAAIGLALLGNDVMLYDPAGSILQLQSASPRLLHPHIYEWPGLGSLDDRAGLPILDWSADNGGAVRTRLLADFQSAQARLPNFTFKPAHTLTSLEKDGTRWRLGLTVNGGVDYRVFDRVVLAIGFGDEIPCGAAIPIHYWRHNSTGSAAAEPHSPATYIVSGNGDGGLTDLLSLLIQNFEHVAFTRRFLNYFPDDALRVTAQAAYAGIAAGDDLEAAFNAQLLPLLVERGVLDRLNQLLRSDRQVTINSSGPLLAAAKAAQLNQVMAFAVLEAAKQAGRPVQRSAGLVADVVPSGGGFQVSGLDIGGAPLTETFEHVILRHGPDRPQRYAPAGAYFGSYRAHATALLTARPELSAPPVLDPNTYDFFEALRIAKLEDQASQLASQASVASVKATLVLGVDPAAHVPVEQGSHRLLDVADQCERLTSTIVLHLAAAPAKIPASADIVRLARASGGRITLAAGPNGLVDWQKIMPTIAAAPSAVSHYSALALDLTGLAGAIDACLLRLLDQRIRSALASHHCDTLGPINASIAGAIGPTWTAWHASLTADKALLDAFLRWLANVEQHEHTRWNGDHARISHLATALVMMLATHHGEPLEPALVDRGNLKFSHNAVALGSGCEMVGRQPIAIWDQPDQWGVDALILSGSAEVEVMDPPGRVLDGGKPAMGMAAARRVRPVVIRNDKLWRARLTNDLATWQTAVAAEFAALRERQDKELEELSK</sequence>
<dbReference type="InterPro" id="IPR036188">
    <property type="entry name" value="FAD/NAD-bd_sf"/>
</dbReference>
<dbReference type="OrthoDB" id="1494755at2"/>
<proteinExistence type="predicted"/>
<reference evidence="2 3" key="1">
    <citation type="submission" date="2018-09" db="EMBL/GenBank/DDBJ databases">
        <authorList>
            <person name="Zhu H."/>
        </authorList>
    </citation>
    <scope>NUCLEOTIDE SEQUENCE [LARGE SCALE GENOMIC DNA]</scope>
    <source>
        <strain evidence="2 3">K1W22B-8</strain>
    </source>
</reference>
<dbReference type="Proteomes" id="UP000284605">
    <property type="component" value="Unassembled WGS sequence"/>
</dbReference>
<name>A0A418WGN0_9PROT</name>
<organism evidence="2 3">
    <name type="scientific">Oleomonas cavernae</name>
    <dbReference type="NCBI Taxonomy" id="2320859"/>
    <lineage>
        <taxon>Bacteria</taxon>
        <taxon>Pseudomonadati</taxon>
        <taxon>Pseudomonadota</taxon>
        <taxon>Alphaproteobacteria</taxon>
        <taxon>Acetobacterales</taxon>
        <taxon>Acetobacteraceae</taxon>
        <taxon>Oleomonas</taxon>
    </lineage>
</organism>
<evidence type="ECO:0000313" key="3">
    <source>
        <dbReference type="Proteomes" id="UP000284605"/>
    </source>
</evidence>
<dbReference type="RefSeq" id="WP_147385765.1">
    <property type="nucleotide sequence ID" value="NZ_QYUK01000011.1"/>
</dbReference>
<dbReference type="AlphaFoldDB" id="A0A418WGN0"/>
<dbReference type="Gene3D" id="3.50.50.60">
    <property type="entry name" value="FAD/NAD(P)-binding domain"/>
    <property type="match status" value="1"/>
</dbReference>
<evidence type="ECO:0000313" key="2">
    <source>
        <dbReference type="EMBL" id="RJF89203.1"/>
    </source>
</evidence>